<reference evidence="1 2" key="1">
    <citation type="journal article" date="2020" name="Nat. Food">
        <title>A phased Vanilla planifolia genome enables genetic improvement of flavour and production.</title>
        <authorList>
            <person name="Hasing T."/>
            <person name="Tang H."/>
            <person name="Brym M."/>
            <person name="Khazi F."/>
            <person name="Huang T."/>
            <person name="Chambers A.H."/>
        </authorList>
    </citation>
    <scope>NUCLEOTIDE SEQUENCE [LARGE SCALE GENOMIC DNA]</scope>
    <source>
        <tissue evidence="1">Leaf</tissue>
    </source>
</reference>
<proteinExistence type="predicted"/>
<evidence type="ECO:0000313" key="2">
    <source>
        <dbReference type="Proteomes" id="UP000639772"/>
    </source>
</evidence>
<gene>
    <name evidence="1" type="ORF">HPP92_019513</name>
</gene>
<evidence type="ECO:0008006" key="3">
    <source>
        <dbReference type="Google" id="ProtNLM"/>
    </source>
</evidence>
<dbReference type="EMBL" id="JADCNM010000010">
    <property type="protein sequence ID" value="KAG0465349.1"/>
    <property type="molecule type" value="Genomic_DNA"/>
</dbReference>
<sequence>MGISGAGKTTLMDVLAGRKTGGYIEGSIMINGYPKKQKHLLEFQHGLGCPSEVDINKRKMFIEEVMELVELTPLRGTLVGLPGRNRALVKELSILLSWFKRSLLSKHNTPSPLFHNALLAFETKLVIWRTPPFSATRFFFTLVVALFGTIFWDLGGKREYLCGGGGTTGHALFHMDTLWIGNLLQFGDLEEKD</sequence>
<dbReference type="PANTHER" id="PTHR48040:SF35">
    <property type="entry name" value="ABC TRANSPORTER G FAMILY MEMBER 39-LIKE"/>
    <property type="match status" value="1"/>
</dbReference>
<comment type="caution">
    <text evidence="1">The sequence shown here is derived from an EMBL/GenBank/DDBJ whole genome shotgun (WGS) entry which is preliminary data.</text>
</comment>
<accession>A0A835Q475</accession>
<dbReference type="AlphaFoldDB" id="A0A835Q475"/>
<protein>
    <recommendedName>
        <fullName evidence="3">ABC transporter domain-containing protein</fullName>
    </recommendedName>
</protein>
<dbReference type="Proteomes" id="UP000639772">
    <property type="component" value="Chromosome 10"/>
</dbReference>
<dbReference type="SUPFAM" id="SSF52540">
    <property type="entry name" value="P-loop containing nucleoside triphosphate hydrolases"/>
    <property type="match status" value="1"/>
</dbReference>
<dbReference type="InterPro" id="IPR027417">
    <property type="entry name" value="P-loop_NTPase"/>
</dbReference>
<name>A0A835Q475_VANPL</name>
<dbReference type="OrthoDB" id="66620at2759"/>
<dbReference type="PANTHER" id="PTHR48040">
    <property type="entry name" value="PLEIOTROPIC DRUG RESISTANCE PROTEIN 1-LIKE ISOFORM X1"/>
    <property type="match status" value="1"/>
</dbReference>
<evidence type="ECO:0000313" key="1">
    <source>
        <dbReference type="EMBL" id="KAG0465349.1"/>
    </source>
</evidence>
<organism evidence="1 2">
    <name type="scientific">Vanilla planifolia</name>
    <name type="common">Vanilla</name>
    <dbReference type="NCBI Taxonomy" id="51239"/>
    <lineage>
        <taxon>Eukaryota</taxon>
        <taxon>Viridiplantae</taxon>
        <taxon>Streptophyta</taxon>
        <taxon>Embryophyta</taxon>
        <taxon>Tracheophyta</taxon>
        <taxon>Spermatophyta</taxon>
        <taxon>Magnoliopsida</taxon>
        <taxon>Liliopsida</taxon>
        <taxon>Asparagales</taxon>
        <taxon>Orchidaceae</taxon>
        <taxon>Vanilloideae</taxon>
        <taxon>Vanilleae</taxon>
        <taxon>Vanilla</taxon>
    </lineage>
</organism>